<protein>
    <recommendedName>
        <fullName evidence="8">TLC domain-containing protein</fullName>
    </recommendedName>
</protein>
<feature type="transmembrane region" description="Helical" evidence="7">
    <location>
        <begin position="224"/>
        <end position="245"/>
    </location>
</feature>
<dbReference type="GO" id="GO:0005783">
    <property type="term" value="C:endoplasmic reticulum"/>
    <property type="evidence" value="ECO:0007669"/>
    <property type="project" value="TreeGrafter"/>
</dbReference>
<feature type="domain" description="TLC" evidence="8">
    <location>
        <begin position="132"/>
        <end position="355"/>
    </location>
</feature>
<dbReference type="PANTHER" id="PTHR13439:SF20">
    <property type="entry name" value="TLC DOMAIN-CONTAINING PROTEIN 3A"/>
    <property type="match status" value="1"/>
</dbReference>
<feature type="transmembrane region" description="Helical" evidence="7">
    <location>
        <begin position="251"/>
        <end position="273"/>
    </location>
</feature>
<dbReference type="PROSITE" id="PS50922">
    <property type="entry name" value="TLC"/>
    <property type="match status" value="1"/>
</dbReference>
<organism evidence="9 10">
    <name type="scientific">Etheostoma spectabile</name>
    <name type="common">orangethroat darter</name>
    <dbReference type="NCBI Taxonomy" id="54343"/>
    <lineage>
        <taxon>Eukaryota</taxon>
        <taxon>Metazoa</taxon>
        <taxon>Chordata</taxon>
        <taxon>Craniata</taxon>
        <taxon>Vertebrata</taxon>
        <taxon>Euteleostomi</taxon>
        <taxon>Actinopterygii</taxon>
        <taxon>Neopterygii</taxon>
        <taxon>Teleostei</taxon>
        <taxon>Neoteleostei</taxon>
        <taxon>Acanthomorphata</taxon>
        <taxon>Eupercaria</taxon>
        <taxon>Perciformes</taxon>
        <taxon>Percoidei</taxon>
        <taxon>Percidae</taxon>
        <taxon>Etheostomatinae</taxon>
        <taxon>Etheostoma</taxon>
    </lineage>
</organism>
<comment type="caution">
    <text evidence="9">The sequence shown here is derived from an EMBL/GenBank/DDBJ whole genome shotgun (WGS) entry which is preliminary data.</text>
</comment>
<feature type="transmembrane region" description="Helical" evidence="7">
    <location>
        <begin position="329"/>
        <end position="347"/>
    </location>
</feature>
<evidence type="ECO:0000256" key="2">
    <source>
        <dbReference type="ARBA" id="ARBA00022692"/>
    </source>
</evidence>
<evidence type="ECO:0000256" key="6">
    <source>
        <dbReference type="SAM" id="MobiDB-lite"/>
    </source>
</evidence>
<dbReference type="GO" id="GO:0055088">
    <property type="term" value="P:lipid homeostasis"/>
    <property type="evidence" value="ECO:0007669"/>
    <property type="project" value="TreeGrafter"/>
</dbReference>
<feature type="transmembrane region" description="Helical" evidence="7">
    <location>
        <begin position="172"/>
        <end position="194"/>
    </location>
</feature>
<feature type="region of interest" description="Disordered" evidence="6">
    <location>
        <begin position="1"/>
        <end position="24"/>
    </location>
</feature>
<gene>
    <name evidence="9" type="ORF">FQN60_000405</name>
</gene>
<dbReference type="Proteomes" id="UP000327493">
    <property type="component" value="Chromosome 13"/>
</dbReference>
<accession>A0A5J5CZI3</accession>
<keyword evidence="10" id="KW-1185">Reference proteome</keyword>
<dbReference type="AlphaFoldDB" id="A0A5J5CZI3"/>
<evidence type="ECO:0000313" key="10">
    <source>
        <dbReference type="Proteomes" id="UP000327493"/>
    </source>
</evidence>
<feature type="transmembrane region" description="Helical" evidence="7">
    <location>
        <begin position="285"/>
        <end position="309"/>
    </location>
</feature>
<dbReference type="Pfam" id="PF03798">
    <property type="entry name" value="TRAM_LAG1_CLN8"/>
    <property type="match status" value="1"/>
</dbReference>
<evidence type="ECO:0000256" key="1">
    <source>
        <dbReference type="ARBA" id="ARBA00004141"/>
    </source>
</evidence>
<dbReference type="EMBL" id="VOFY01000013">
    <property type="protein sequence ID" value="KAA8586569.1"/>
    <property type="molecule type" value="Genomic_DNA"/>
</dbReference>
<dbReference type="SMART" id="SM00724">
    <property type="entry name" value="TLC"/>
    <property type="match status" value="1"/>
</dbReference>
<keyword evidence="4 5" id="KW-0472">Membrane</keyword>
<evidence type="ECO:0000256" key="7">
    <source>
        <dbReference type="SAM" id="Phobius"/>
    </source>
</evidence>
<dbReference type="InterPro" id="IPR006634">
    <property type="entry name" value="TLC-dom"/>
</dbReference>
<evidence type="ECO:0000256" key="5">
    <source>
        <dbReference type="PROSITE-ProRule" id="PRU00205"/>
    </source>
</evidence>
<evidence type="ECO:0000256" key="3">
    <source>
        <dbReference type="ARBA" id="ARBA00022989"/>
    </source>
</evidence>
<proteinExistence type="predicted"/>
<name>A0A5J5CZI3_9PERO</name>
<dbReference type="PANTHER" id="PTHR13439">
    <property type="entry name" value="CT120 PROTEIN"/>
    <property type="match status" value="1"/>
</dbReference>
<comment type="subcellular location">
    <subcellularLocation>
        <location evidence="1">Membrane</location>
        <topology evidence="1">Multi-pass membrane protein</topology>
    </subcellularLocation>
</comment>
<evidence type="ECO:0000256" key="4">
    <source>
        <dbReference type="ARBA" id="ARBA00023136"/>
    </source>
</evidence>
<sequence>MEPIAIPAIAPDDSSPDELSSTGPVIVGEGVVDESVPVVVGEPAPVVVGEPAPVVVGEPPPVVGEPAPVVVGEPAPVVVGEPAPVVVGLQAGLEENKGRMLQVLACGAVVFPGLFFAFRRILPCVFKHWNDADVVLVSERLVSSIHAIMATTAGAIVVSSCRDSVVNDRHWLATYFVIWYGGPYMTYDIIAMYLSHFHRFRVKGHEDYKQHSLRTINSFIRREFLLVLHHIALLTILLPVTLFFRRDQGDFFIGCLFLTELSTPFVSLGKILIQLSLQNCWLHKANGGMVLLTFFMCRIALFPYMYWVYGRHYGIPLYSVPFHLPLSTNLGNLCILAPQVYWFVLLCRKGFRLYQRSRMPDSSPATPVTDNPKDD</sequence>
<reference evidence="9 10" key="1">
    <citation type="submission" date="2019-08" db="EMBL/GenBank/DDBJ databases">
        <title>A chromosome-level genome assembly, high-density linkage maps, and genome scans reveal the genomic architecture of hybrid incompatibilities underlying speciation via character displacement in darters (Percidae: Etheostominae).</title>
        <authorList>
            <person name="Moran R.L."/>
            <person name="Catchen J.M."/>
            <person name="Fuller R.C."/>
        </authorList>
    </citation>
    <scope>NUCLEOTIDE SEQUENCE [LARGE SCALE GENOMIC DNA]</scope>
    <source>
        <strain evidence="9">EspeVRDwgs_2016</strain>
        <tissue evidence="9">Muscle</tissue>
    </source>
</reference>
<keyword evidence="3 7" id="KW-1133">Transmembrane helix</keyword>
<evidence type="ECO:0000259" key="8">
    <source>
        <dbReference type="PROSITE" id="PS50922"/>
    </source>
</evidence>
<dbReference type="GO" id="GO:0016020">
    <property type="term" value="C:membrane"/>
    <property type="evidence" value="ECO:0007669"/>
    <property type="project" value="UniProtKB-SubCell"/>
</dbReference>
<keyword evidence="2 5" id="KW-0812">Transmembrane</keyword>
<dbReference type="InterPro" id="IPR050846">
    <property type="entry name" value="TLCD"/>
</dbReference>
<feature type="transmembrane region" description="Helical" evidence="7">
    <location>
        <begin position="103"/>
        <end position="122"/>
    </location>
</feature>
<evidence type="ECO:0000313" key="9">
    <source>
        <dbReference type="EMBL" id="KAA8586569.1"/>
    </source>
</evidence>